<feature type="region of interest" description="Disordered" evidence="1">
    <location>
        <begin position="18"/>
        <end position="51"/>
    </location>
</feature>
<reference evidence="2" key="1">
    <citation type="submission" date="2020-09" db="EMBL/GenBank/DDBJ databases">
        <title>Iningainema tapete sp. nov. (Scytonemataceae, Cyanobacteria) from greenhouses in central Florida (USA) produces two types of nodularin with biosynthetic potential for microcystin-LR and anabaenopeptins.</title>
        <authorList>
            <person name="Berthold D.E."/>
            <person name="Lefler F.W."/>
            <person name="Huang I.-S."/>
            <person name="Abdulla H."/>
            <person name="Zimba P.V."/>
            <person name="Laughinghouse H.D. IV."/>
        </authorList>
    </citation>
    <scope>NUCLEOTIDE SEQUENCE</scope>
    <source>
        <strain evidence="2">BLCCT55</strain>
    </source>
</reference>
<accession>A0A8J7BYP1</accession>
<dbReference type="EMBL" id="JACXAE010000086">
    <property type="protein sequence ID" value="MBD2776102.1"/>
    <property type="molecule type" value="Genomic_DNA"/>
</dbReference>
<evidence type="ECO:0000256" key="1">
    <source>
        <dbReference type="SAM" id="MobiDB-lite"/>
    </source>
</evidence>
<gene>
    <name evidence="2" type="ORF">ICL16_29595</name>
</gene>
<sequence length="51" mass="5512">MTRIMQLMSDGAERTGIADGAERTGIADGIKRSGLQPNRSLHKTTLGQFSH</sequence>
<name>A0A8J7BYP1_9CYAN</name>
<protein>
    <submittedName>
        <fullName evidence="2">Uncharacterized protein</fullName>
    </submittedName>
</protein>
<evidence type="ECO:0000313" key="3">
    <source>
        <dbReference type="Proteomes" id="UP000629098"/>
    </source>
</evidence>
<organism evidence="2 3">
    <name type="scientific">Iningainema tapete BLCC-T55</name>
    <dbReference type="NCBI Taxonomy" id="2748662"/>
    <lineage>
        <taxon>Bacteria</taxon>
        <taxon>Bacillati</taxon>
        <taxon>Cyanobacteriota</taxon>
        <taxon>Cyanophyceae</taxon>
        <taxon>Nostocales</taxon>
        <taxon>Scytonemataceae</taxon>
        <taxon>Iningainema tapete</taxon>
    </lineage>
</organism>
<feature type="compositionally biased region" description="Polar residues" evidence="1">
    <location>
        <begin position="35"/>
        <end position="51"/>
    </location>
</feature>
<comment type="caution">
    <text evidence="2">The sequence shown here is derived from an EMBL/GenBank/DDBJ whole genome shotgun (WGS) entry which is preliminary data.</text>
</comment>
<dbReference type="RefSeq" id="WP_190835146.1">
    <property type="nucleotide sequence ID" value="NZ_CAWPPI010000086.1"/>
</dbReference>
<dbReference type="AlphaFoldDB" id="A0A8J7BYP1"/>
<evidence type="ECO:0000313" key="2">
    <source>
        <dbReference type="EMBL" id="MBD2776102.1"/>
    </source>
</evidence>
<keyword evidence="3" id="KW-1185">Reference proteome</keyword>
<dbReference type="Proteomes" id="UP000629098">
    <property type="component" value="Unassembled WGS sequence"/>
</dbReference>
<proteinExistence type="predicted"/>